<gene>
    <name evidence="1" type="ORF">Amal_02827</name>
</gene>
<dbReference type="InterPro" id="IPR053143">
    <property type="entry name" value="Arylsulfate_ST"/>
</dbReference>
<dbReference type="PANTHER" id="PTHR35340">
    <property type="entry name" value="PQQ ENZYME REPEAT PROTEIN-RELATED"/>
    <property type="match status" value="1"/>
</dbReference>
<dbReference type="InterPro" id="IPR010262">
    <property type="entry name" value="Arylsulfotransferase_bact"/>
</dbReference>
<reference evidence="1 2" key="1">
    <citation type="submission" date="2016-03" db="EMBL/GenBank/DDBJ databases">
        <title>Draft genome sequence of Acetobacter malorum CECT 7742, a strain isolated from strawberry vinegar.</title>
        <authorList>
            <person name="Sainz F."/>
            <person name="Mas A."/>
            <person name="Torija M.J."/>
        </authorList>
    </citation>
    <scope>NUCLEOTIDE SEQUENCE [LARGE SCALE GENOMIC DNA]</scope>
    <source>
        <strain evidence="1 2">CECT 7742</strain>
    </source>
</reference>
<name>A0A087PND0_9PROT</name>
<comment type="caution">
    <text evidence="1">The sequence shown here is derived from an EMBL/GenBank/DDBJ whole genome shotgun (WGS) entry which is preliminary data.</text>
</comment>
<dbReference type="PATRIC" id="fig|178901.10.peg.2828"/>
<sequence>MVFRFKSLQRLAVLTATALSTLALPASPVQASPSVFPTGVTRYDPQKAYNSFILFSGSDGHTHLIDMNGHEVHQWEKSGFPAKYVDPSLVHDQKGIVGLQLSEIPGDGTHKIPGATAGFRNQTFGYVDWSGKTLWEWGHQAPGGNARQHHDWARLEDGGTLLLANQNRSIPGGAKPVLDDVIYDIGPDGHLRWTWKAGDHLNEFGFTPAQLALVLHAENPDYLHFNDMQRLGPNHWYRNGDKRFAPDNIIVDSREANFIAIIDPHTGKVVWRLGPNLPPRGRKDPTAPFPVNQFVGQHDAHLIAEGLPGAGNVLVFDNQGEAGYPAHPLQVAGGSRILEINPITQQVVWSYTGQNSGGAPWSFYSSFISSVDRLPNGNTLIDEGMNGRFFQITPSGKIVWEYVSPYTGEAPATGEGHPTQSNWVYRIQPVPYDWAPDGTPHTETALTAPHAP</sequence>
<dbReference type="SUPFAM" id="SSF50998">
    <property type="entry name" value="Quinoprotein alcohol dehydrogenase-like"/>
    <property type="match status" value="1"/>
</dbReference>
<organism evidence="1 2">
    <name type="scientific">Acetobacter malorum</name>
    <dbReference type="NCBI Taxonomy" id="178901"/>
    <lineage>
        <taxon>Bacteria</taxon>
        <taxon>Pseudomonadati</taxon>
        <taxon>Pseudomonadota</taxon>
        <taxon>Alphaproteobacteria</taxon>
        <taxon>Acetobacterales</taxon>
        <taxon>Acetobacteraceae</taxon>
        <taxon>Acetobacter</taxon>
    </lineage>
</organism>
<dbReference type="EMBL" id="LVHD01000018">
    <property type="protein sequence ID" value="OAG77049.1"/>
    <property type="molecule type" value="Genomic_DNA"/>
</dbReference>
<protein>
    <submittedName>
        <fullName evidence="1">Putative PQQ enzyme repeat protein</fullName>
    </submittedName>
</protein>
<dbReference type="Pfam" id="PF05935">
    <property type="entry name" value="Arylsulfotrans"/>
    <property type="match status" value="1"/>
</dbReference>
<evidence type="ECO:0000313" key="1">
    <source>
        <dbReference type="EMBL" id="OAG77049.1"/>
    </source>
</evidence>
<dbReference type="STRING" id="178901.AmDm5_2885"/>
<proteinExistence type="predicted"/>
<dbReference type="PANTHER" id="PTHR35340:SF5">
    <property type="entry name" value="ASST-DOMAIN-CONTAINING PROTEIN"/>
    <property type="match status" value="1"/>
</dbReference>
<dbReference type="Gene3D" id="2.130.10.10">
    <property type="entry name" value="YVTN repeat-like/Quinoprotein amine dehydrogenase"/>
    <property type="match status" value="1"/>
</dbReference>
<accession>A0A087PND0</accession>
<dbReference type="eggNOG" id="COG1520">
    <property type="taxonomic scope" value="Bacteria"/>
</dbReference>
<dbReference type="InterPro" id="IPR011047">
    <property type="entry name" value="Quinoprotein_ADH-like_sf"/>
</dbReference>
<evidence type="ECO:0000313" key="2">
    <source>
        <dbReference type="Proteomes" id="UP000077349"/>
    </source>
</evidence>
<dbReference type="InterPro" id="IPR015943">
    <property type="entry name" value="WD40/YVTN_repeat-like_dom_sf"/>
</dbReference>
<dbReference type="GO" id="GO:0004062">
    <property type="term" value="F:aryl sulfotransferase activity"/>
    <property type="evidence" value="ECO:0007669"/>
    <property type="project" value="InterPro"/>
</dbReference>
<dbReference type="Proteomes" id="UP000077349">
    <property type="component" value="Unassembled WGS sequence"/>
</dbReference>
<dbReference type="AlphaFoldDB" id="A0A087PND0"/>